<reference evidence="1" key="1">
    <citation type="submission" date="2014-09" db="EMBL/GenBank/DDBJ databases">
        <authorList>
            <person name="Magalhaes I.L.F."/>
            <person name="Oliveira U."/>
            <person name="Santos F.R."/>
            <person name="Vidigal T.H.D.A."/>
            <person name="Brescovit A.D."/>
            <person name="Santos A.J."/>
        </authorList>
    </citation>
    <scope>NUCLEOTIDE SEQUENCE</scope>
    <source>
        <tissue evidence="1">Shoot tissue taken approximately 20 cm above the soil surface</tissue>
    </source>
</reference>
<proteinExistence type="predicted"/>
<accession>A0A0A9B6H1</accession>
<evidence type="ECO:0000313" key="1">
    <source>
        <dbReference type="EMBL" id="JAD54917.1"/>
    </source>
</evidence>
<dbReference type="EMBL" id="GBRH01242978">
    <property type="protein sequence ID" value="JAD54917.1"/>
    <property type="molecule type" value="Transcribed_RNA"/>
</dbReference>
<sequence>MKPISLDLSAVGIQLNLLLHVAPSDFI</sequence>
<name>A0A0A9B6H1_ARUDO</name>
<protein>
    <submittedName>
        <fullName evidence="1">Uncharacterized protein</fullName>
    </submittedName>
</protein>
<reference evidence="1" key="2">
    <citation type="journal article" date="2015" name="Data Brief">
        <title>Shoot transcriptome of the giant reed, Arundo donax.</title>
        <authorList>
            <person name="Barrero R.A."/>
            <person name="Guerrero F.D."/>
            <person name="Moolhuijzen P."/>
            <person name="Goolsby J.A."/>
            <person name="Tidwell J."/>
            <person name="Bellgard S.E."/>
            <person name="Bellgard M.I."/>
        </authorList>
    </citation>
    <scope>NUCLEOTIDE SEQUENCE</scope>
    <source>
        <tissue evidence="1">Shoot tissue taken approximately 20 cm above the soil surface</tissue>
    </source>
</reference>
<dbReference type="AlphaFoldDB" id="A0A0A9B6H1"/>
<organism evidence="1">
    <name type="scientific">Arundo donax</name>
    <name type="common">Giant reed</name>
    <name type="synonym">Donax arundinaceus</name>
    <dbReference type="NCBI Taxonomy" id="35708"/>
    <lineage>
        <taxon>Eukaryota</taxon>
        <taxon>Viridiplantae</taxon>
        <taxon>Streptophyta</taxon>
        <taxon>Embryophyta</taxon>
        <taxon>Tracheophyta</taxon>
        <taxon>Spermatophyta</taxon>
        <taxon>Magnoliopsida</taxon>
        <taxon>Liliopsida</taxon>
        <taxon>Poales</taxon>
        <taxon>Poaceae</taxon>
        <taxon>PACMAD clade</taxon>
        <taxon>Arundinoideae</taxon>
        <taxon>Arundineae</taxon>
        <taxon>Arundo</taxon>
    </lineage>
</organism>